<dbReference type="Pfam" id="PF01928">
    <property type="entry name" value="CYTH"/>
    <property type="match status" value="1"/>
</dbReference>
<organism evidence="2 3">
    <name type="scientific">Ceratina calcarata</name>
    <dbReference type="NCBI Taxonomy" id="156304"/>
    <lineage>
        <taxon>Eukaryota</taxon>
        <taxon>Metazoa</taxon>
        <taxon>Ecdysozoa</taxon>
        <taxon>Arthropoda</taxon>
        <taxon>Hexapoda</taxon>
        <taxon>Insecta</taxon>
        <taxon>Pterygota</taxon>
        <taxon>Neoptera</taxon>
        <taxon>Endopterygota</taxon>
        <taxon>Hymenoptera</taxon>
        <taxon>Apocrita</taxon>
        <taxon>Aculeata</taxon>
        <taxon>Apoidea</taxon>
        <taxon>Anthophila</taxon>
        <taxon>Apidae</taxon>
        <taxon>Ceratina</taxon>
        <taxon>Zadontomerus</taxon>
    </lineage>
</organism>
<dbReference type="Gene3D" id="2.40.320.10">
    <property type="entry name" value="Hypothetical Protein Pfu-838710-001"/>
    <property type="match status" value="1"/>
</dbReference>
<dbReference type="PANTHER" id="PTHR21028">
    <property type="entry name" value="SI:CH211-156B7.4"/>
    <property type="match status" value="1"/>
</dbReference>
<accession>A0AAJ7JH32</accession>
<dbReference type="PROSITE" id="PS51707">
    <property type="entry name" value="CYTH"/>
    <property type="match status" value="1"/>
</dbReference>
<feature type="domain" description="CYTH" evidence="1">
    <location>
        <begin position="1"/>
        <end position="176"/>
    </location>
</feature>
<dbReference type="CDD" id="cd07890">
    <property type="entry name" value="CYTH-like_AC_IV-like"/>
    <property type="match status" value="1"/>
</dbReference>
<gene>
    <name evidence="3" type="primary">LOC108632527</name>
</gene>
<evidence type="ECO:0000313" key="2">
    <source>
        <dbReference type="Proteomes" id="UP000694925"/>
    </source>
</evidence>
<protein>
    <submittedName>
        <fullName evidence="3">Uncharacterized protein LOC108632527</fullName>
    </submittedName>
</protein>
<dbReference type="RefSeq" id="XP_017892666.1">
    <property type="nucleotide sequence ID" value="XM_018037177.2"/>
</dbReference>
<dbReference type="InterPro" id="IPR033469">
    <property type="entry name" value="CYTH-like_dom_sf"/>
</dbReference>
<sequence>MRNIEIKARIDDPAVKISRVKQLTTDEGKIIKQHDTFFKIPNVTQYENTKLKLRRFEDDSGELIYYHRANTLDPKLSTYEKTSLDLNACAGIERILSASNGCLGIVKKTRILYMVGQTRVHIDEVEGLGNFLELEVVLTDEQDTNDGQKIAEDLMTKLDIKSEDLIANAYIDLLTDK</sequence>
<dbReference type="AlphaFoldDB" id="A0AAJ7JH32"/>
<dbReference type="NCBIfam" id="TIGR00318">
    <property type="entry name" value="cyaB"/>
    <property type="match status" value="1"/>
</dbReference>
<reference evidence="3" key="1">
    <citation type="submission" date="2025-08" db="UniProtKB">
        <authorList>
            <consortium name="RefSeq"/>
        </authorList>
    </citation>
    <scope>IDENTIFICATION</scope>
    <source>
        <tissue evidence="3">Whole body</tissue>
    </source>
</reference>
<dbReference type="SMART" id="SM01118">
    <property type="entry name" value="CYTH"/>
    <property type="match status" value="1"/>
</dbReference>
<evidence type="ECO:0000313" key="3">
    <source>
        <dbReference type="RefSeq" id="XP_017892666.1"/>
    </source>
</evidence>
<keyword evidence="2" id="KW-1185">Reference proteome</keyword>
<dbReference type="InterPro" id="IPR023577">
    <property type="entry name" value="CYTH_domain"/>
</dbReference>
<dbReference type="PANTHER" id="PTHR21028:SF2">
    <property type="entry name" value="CYTH DOMAIN-CONTAINING PROTEIN"/>
    <property type="match status" value="1"/>
</dbReference>
<dbReference type="Proteomes" id="UP000694925">
    <property type="component" value="Unplaced"/>
</dbReference>
<name>A0AAJ7JH32_9HYME</name>
<dbReference type="GO" id="GO:0016462">
    <property type="term" value="F:pyrophosphatase activity"/>
    <property type="evidence" value="ECO:0007669"/>
    <property type="project" value="UniProtKB-ARBA"/>
</dbReference>
<proteinExistence type="predicted"/>
<evidence type="ECO:0000259" key="1">
    <source>
        <dbReference type="PROSITE" id="PS51707"/>
    </source>
</evidence>
<dbReference type="GeneID" id="108632527"/>
<dbReference type="KEGG" id="ccal:108632527"/>
<dbReference type="SUPFAM" id="SSF55154">
    <property type="entry name" value="CYTH-like phosphatases"/>
    <property type="match status" value="1"/>
</dbReference>
<dbReference type="InterPro" id="IPR008173">
    <property type="entry name" value="Adenylyl_cyclase_CyaB"/>
</dbReference>